<evidence type="ECO:0000256" key="6">
    <source>
        <dbReference type="SAM" id="MobiDB-lite"/>
    </source>
</evidence>
<dbReference type="PANTHER" id="PTHR24379">
    <property type="entry name" value="KRAB AND ZINC FINGER DOMAIN-CONTAINING"/>
    <property type="match status" value="1"/>
</dbReference>
<feature type="domain" description="C2H2-type" evidence="7">
    <location>
        <begin position="749"/>
        <end position="771"/>
    </location>
</feature>
<feature type="domain" description="C2H2-type" evidence="7">
    <location>
        <begin position="722"/>
        <end position="749"/>
    </location>
</feature>
<accession>C3ZU97</accession>
<evidence type="ECO:0000256" key="4">
    <source>
        <dbReference type="ARBA" id="ARBA00022833"/>
    </source>
</evidence>
<feature type="compositionally biased region" description="Polar residues" evidence="6">
    <location>
        <begin position="176"/>
        <end position="199"/>
    </location>
</feature>
<feature type="compositionally biased region" description="Polar residues" evidence="6">
    <location>
        <begin position="209"/>
        <end position="241"/>
    </location>
</feature>
<evidence type="ECO:0000256" key="2">
    <source>
        <dbReference type="ARBA" id="ARBA00022737"/>
    </source>
</evidence>
<feature type="domain" description="C2H2-type" evidence="7">
    <location>
        <begin position="949"/>
        <end position="976"/>
    </location>
</feature>
<keyword evidence="1" id="KW-0479">Metal-binding</keyword>
<dbReference type="EMBL" id="GG666681">
    <property type="protein sequence ID" value="EEN43983.1"/>
    <property type="molecule type" value="Genomic_DNA"/>
</dbReference>
<dbReference type="FunFam" id="3.30.160.60:FF:004504">
    <property type="match status" value="1"/>
</dbReference>
<feature type="domain" description="C2H2-type" evidence="7">
    <location>
        <begin position="80"/>
        <end position="107"/>
    </location>
</feature>
<proteinExistence type="predicted"/>
<dbReference type="FunFam" id="3.30.160.60:FF:000100">
    <property type="entry name" value="Zinc finger 45-like"/>
    <property type="match status" value="1"/>
</dbReference>
<reference evidence="8" key="1">
    <citation type="journal article" date="2008" name="Nature">
        <title>The amphioxus genome and the evolution of the chordate karyotype.</title>
        <authorList>
            <consortium name="US DOE Joint Genome Institute (JGI-PGF)"/>
            <person name="Putnam N.H."/>
            <person name="Butts T."/>
            <person name="Ferrier D.E.K."/>
            <person name="Furlong R.F."/>
            <person name="Hellsten U."/>
            <person name="Kawashima T."/>
            <person name="Robinson-Rechavi M."/>
            <person name="Shoguchi E."/>
            <person name="Terry A."/>
            <person name="Yu J.-K."/>
            <person name="Benito-Gutierrez E.L."/>
            <person name="Dubchak I."/>
            <person name="Garcia-Fernandez J."/>
            <person name="Gibson-Brown J.J."/>
            <person name="Grigoriev I.V."/>
            <person name="Horton A.C."/>
            <person name="de Jong P.J."/>
            <person name="Jurka J."/>
            <person name="Kapitonov V.V."/>
            <person name="Kohara Y."/>
            <person name="Kuroki Y."/>
            <person name="Lindquist E."/>
            <person name="Lucas S."/>
            <person name="Osoegawa K."/>
            <person name="Pennacchio L.A."/>
            <person name="Salamov A.A."/>
            <person name="Satou Y."/>
            <person name="Sauka-Spengler T."/>
            <person name="Schmutz J."/>
            <person name="Shin-I T."/>
            <person name="Toyoda A."/>
            <person name="Bronner-Fraser M."/>
            <person name="Fujiyama A."/>
            <person name="Holland L.Z."/>
            <person name="Holland P.W.H."/>
            <person name="Satoh N."/>
            <person name="Rokhsar D.S."/>
        </authorList>
    </citation>
    <scope>NUCLEOTIDE SEQUENCE [LARGE SCALE GENOMIC DNA]</scope>
    <source>
        <strain evidence="8">S238N-H82</strain>
        <tissue evidence="8">Testes</tissue>
    </source>
</reference>
<feature type="domain" description="C2H2-type" evidence="7">
    <location>
        <begin position="1005"/>
        <end position="1032"/>
    </location>
</feature>
<dbReference type="SUPFAM" id="SSF57667">
    <property type="entry name" value="beta-beta-alpha zinc fingers"/>
    <property type="match status" value="8"/>
</dbReference>
<keyword evidence="3 5" id="KW-0863">Zinc-finger</keyword>
<dbReference type="eggNOG" id="KOG1721">
    <property type="taxonomic scope" value="Eukaryota"/>
</dbReference>
<keyword evidence="2" id="KW-0677">Repeat</keyword>
<feature type="compositionally biased region" description="Basic and acidic residues" evidence="6">
    <location>
        <begin position="15"/>
        <end position="39"/>
    </location>
</feature>
<dbReference type="PROSITE" id="PS50157">
    <property type="entry name" value="ZINC_FINGER_C2H2_2"/>
    <property type="match status" value="13"/>
</dbReference>
<feature type="domain" description="C2H2-type" evidence="7">
    <location>
        <begin position="612"/>
        <end position="639"/>
    </location>
</feature>
<feature type="compositionally biased region" description="Polar residues" evidence="6">
    <location>
        <begin position="249"/>
        <end position="262"/>
    </location>
</feature>
<protein>
    <recommendedName>
        <fullName evidence="7">C2H2-type domain-containing protein</fullName>
    </recommendedName>
</protein>
<dbReference type="Pfam" id="PF13894">
    <property type="entry name" value="zf-C2H2_4"/>
    <property type="match status" value="1"/>
</dbReference>
<feature type="domain" description="C2H2-type" evidence="7">
    <location>
        <begin position="499"/>
        <end position="526"/>
    </location>
</feature>
<feature type="domain" description="C2H2-type" evidence="7">
    <location>
        <begin position="108"/>
        <end position="136"/>
    </location>
</feature>
<organism>
    <name type="scientific">Branchiostoma floridae</name>
    <name type="common">Florida lancelet</name>
    <name type="synonym">Amphioxus</name>
    <dbReference type="NCBI Taxonomy" id="7739"/>
    <lineage>
        <taxon>Eukaryota</taxon>
        <taxon>Metazoa</taxon>
        <taxon>Chordata</taxon>
        <taxon>Cephalochordata</taxon>
        <taxon>Leptocardii</taxon>
        <taxon>Amphioxiformes</taxon>
        <taxon>Branchiostomatidae</taxon>
        <taxon>Branchiostoma</taxon>
    </lineage>
</organism>
<dbReference type="InterPro" id="IPR036236">
    <property type="entry name" value="Znf_C2H2_sf"/>
</dbReference>
<evidence type="ECO:0000256" key="5">
    <source>
        <dbReference type="PROSITE-ProRule" id="PRU00042"/>
    </source>
</evidence>
<evidence type="ECO:0000256" key="3">
    <source>
        <dbReference type="ARBA" id="ARBA00022771"/>
    </source>
</evidence>
<dbReference type="AlphaFoldDB" id="C3ZU97"/>
<feature type="region of interest" description="Disordered" evidence="6">
    <location>
        <begin position="1"/>
        <end position="39"/>
    </location>
</feature>
<feature type="domain" description="C2H2-type" evidence="7">
    <location>
        <begin position="640"/>
        <end position="663"/>
    </location>
</feature>
<dbReference type="FunFam" id="3.30.160.60:FF:002343">
    <property type="entry name" value="Zinc finger protein 33A"/>
    <property type="match status" value="1"/>
</dbReference>
<sequence>MAECRYSLRRRQKRPLTDEHPLDEHLQAREKSDDSESHTCSKCGRRFSLAHHFKRHVQTCTSAKTCRSAKTKTRRTFGSFPCKTCGKVFSRSDWLRRHQEVHSKERPFKCKLCSASYKRRDALQRHELIQHTWPDEQVKKSAASEARCVKCGKVYMAGEIPRHMAMCHSVEEVGSDNMSRSAPSKQPENSENMPHSTKQSEMEADSEILSHSSSTPTEQTENESNSDILTHTGPLGQSQNKTGREKTLSHSGSPSHSRLVTQQQTDLVLENNPITMNSGTVEGETDELQPAGATLQQNATSLSGTEERKQTDSGNNQGEMENITELQTLEPLLQQGVESRRKSSEKTFDLHMNDGVVNVAESREQPRPNLLENKINVTEKKSADLEVQENLHRIEDVGELLETQPQERNSLLERSEVTTCNGEFDDTERSTGAGEMGAAADVGMSEEDGPCRDEASNCVPSGPATSGSDRHHCNTCGDWLPSRESLARHEEKVHGVVSFICPECHQLFHKIHLLEQHLAEHLGYQPHLCTVCKMSYKEEEDLRRHLEELHHFKDLQKCLYCAEFLPTRFHMNAHIRLLHEARRSWCHQCHKTITPFHSLATHRRLTHGERKLRCEECGAMFKSMVSLKAHLLRHRGTNSCLCDYCGKRFNCKKELQGHVAKVHDPALKRHVCEICGHRTWILSDLMDHKYRLHPDQISEDEKRKSSLYRRQKNLTRRPTHRYTCQQCGKKYMSMLHLQRHTALHDGTAHTCNVCGQKFLKEADFLRHLETHGKTFACGVCGKTFRKKQNCERHELATCRGEKEFRFTCSVCGVPVHMFGVRKDDKVPEPEFRFTCSVCGKMAKFLIMSQYAKHVAQHCSINSSIHPLVIHSFLPSLRSSGSPVRCAEFRFTCSVCGKMTKFLSQYVKHVAQHCSTGATHACPVCRETFPAMPAFRSHIDEHVAKGETPWHCAVCNTYHEQQNRLLKHAKIHSDETPFLCPHCGKGFKDVAHLQVHENIHTRAKEYSCKDCGRVFVQYSSMKRHELTHNKSQPHKCPFCERRSL</sequence>
<feature type="domain" description="C2H2-type" evidence="7">
    <location>
        <begin position="977"/>
        <end position="1004"/>
    </location>
</feature>
<evidence type="ECO:0000259" key="7">
    <source>
        <dbReference type="PROSITE" id="PS50157"/>
    </source>
</evidence>
<feature type="domain" description="C2H2-type" evidence="7">
    <location>
        <begin position="471"/>
        <end position="494"/>
    </location>
</feature>
<name>C3ZU97_BRAFL</name>
<evidence type="ECO:0000313" key="8">
    <source>
        <dbReference type="EMBL" id="EEN43983.1"/>
    </source>
</evidence>
<evidence type="ECO:0000256" key="1">
    <source>
        <dbReference type="ARBA" id="ARBA00022723"/>
    </source>
</evidence>
<feature type="region of interest" description="Disordered" evidence="6">
    <location>
        <begin position="298"/>
        <end position="318"/>
    </location>
</feature>
<dbReference type="Pfam" id="PF00096">
    <property type="entry name" value="zf-C2H2"/>
    <property type="match status" value="5"/>
</dbReference>
<feature type="domain" description="C2H2-type" evidence="7">
    <location>
        <begin position="38"/>
        <end position="65"/>
    </location>
</feature>
<feature type="region of interest" description="Disordered" evidence="6">
    <location>
        <begin position="173"/>
        <end position="262"/>
    </location>
</feature>
<dbReference type="InParanoid" id="C3ZU97"/>
<feature type="domain" description="C2H2-type" evidence="7">
    <location>
        <begin position="775"/>
        <end position="803"/>
    </location>
</feature>
<dbReference type="GO" id="GO:0008270">
    <property type="term" value="F:zinc ion binding"/>
    <property type="evidence" value="ECO:0007669"/>
    <property type="project" value="UniProtKB-KW"/>
</dbReference>
<keyword evidence="4" id="KW-0862">Zinc</keyword>
<dbReference type="PROSITE" id="PS00028">
    <property type="entry name" value="ZINC_FINGER_C2H2_1"/>
    <property type="match status" value="13"/>
</dbReference>
<dbReference type="Gene3D" id="3.30.160.60">
    <property type="entry name" value="Classic Zinc Finger"/>
    <property type="match status" value="9"/>
</dbReference>
<dbReference type="InterPro" id="IPR013087">
    <property type="entry name" value="Znf_C2H2_type"/>
</dbReference>
<dbReference type="SMART" id="SM00355">
    <property type="entry name" value="ZnF_C2H2"/>
    <property type="match status" value="20"/>
</dbReference>
<gene>
    <name evidence="8" type="ORF">BRAFLDRAFT_87367</name>
</gene>
<dbReference type="PANTHER" id="PTHR24379:SF127">
    <property type="entry name" value="BLOODY FINGERS-RELATED"/>
    <property type="match status" value="1"/>
</dbReference>